<comment type="caution">
    <text evidence="1">The sequence shown here is derived from an EMBL/GenBank/DDBJ whole genome shotgun (WGS) entry which is preliminary data.</text>
</comment>
<reference evidence="1 2" key="1">
    <citation type="journal article" date="2018" name="Sci. Rep.">
        <title>Comparative analysis of the Pocillopora damicornis genome highlights role of immune system in coral evolution.</title>
        <authorList>
            <person name="Cunning R."/>
            <person name="Bay R.A."/>
            <person name="Gillette P."/>
            <person name="Baker A.C."/>
            <person name="Traylor-Knowles N."/>
        </authorList>
    </citation>
    <scope>NUCLEOTIDE SEQUENCE [LARGE SCALE GENOMIC DNA]</scope>
    <source>
        <strain evidence="1">RSMAS</strain>
        <tissue evidence="1">Whole animal</tissue>
    </source>
</reference>
<evidence type="ECO:0000313" key="1">
    <source>
        <dbReference type="EMBL" id="RMX47875.1"/>
    </source>
</evidence>
<dbReference type="Proteomes" id="UP000275408">
    <property type="component" value="Unassembled WGS sequence"/>
</dbReference>
<organism evidence="1 2">
    <name type="scientific">Pocillopora damicornis</name>
    <name type="common">Cauliflower coral</name>
    <name type="synonym">Millepora damicornis</name>
    <dbReference type="NCBI Taxonomy" id="46731"/>
    <lineage>
        <taxon>Eukaryota</taxon>
        <taxon>Metazoa</taxon>
        <taxon>Cnidaria</taxon>
        <taxon>Anthozoa</taxon>
        <taxon>Hexacorallia</taxon>
        <taxon>Scleractinia</taxon>
        <taxon>Astrocoeniina</taxon>
        <taxon>Pocilloporidae</taxon>
        <taxon>Pocillopora</taxon>
    </lineage>
</organism>
<evidence type="ECO:0000313" key="2">
    <source>
        <dbReference type="Proteomes" id="UP000275408"/>
    </source>
</evidence>
<proteinExistence type="predicted"/>
<name>A0A3M6U2F8_POCDA</name>
<accession>A0A3M6U2F8</accession>
<dbReference type="EMBL" id="RCHS01002348">
    <property type="protein sequence ID" value="RMX47875.1"/>
    <property type="molecule type" value="Genomic_DNA"/>
</dbReference>
<dbReference type="AlphaFoldDB" id="A0A3M6U2F8"/>
<keyword evidence="2" id="KW-1185">Reference proteome</keyword>
<gene>
    <name evidence="1" type="ORF">pdam_00024754</name>
</gene>
<protein>
    <submittedName>
        <fullName evidence="1">Uncharacterized protein</fullName>
    </submittedName>
</protein>
<sequence>MIVSLIRRGPMCLYKSQTRASNYCKFQLSSDIEKNPGPTPMYIDPSKTIMTPYSQANELSHACETRKFNYGKRLYKNSSFNKYLLLDDMPKTVDVCGTERVDNSSCFKKNEEWEMETQSSLAGIQIKATDYAQQYFPCKSTEKALMLTAKPVNKSNTNLVKGIHPSSAICPAMKPQLQTPVGKRSFSPQPSAWPAATRHVPCIIQRTTSTRS</sequence>